<dbReference type="PANTHER" id="PTHR45907">
    <property type="entry name" value="SERPENTINE RECEPTOR, CLASS J"/>
    <property type="match status" value="1"/>
</dbReference>
<organism evidence="2 3">
    <name type="scientific">Caenorhabditis briggsae</name>
    <dbReference type="NCBI Taxonomy" id="6238"/>
    <lineage>
        <taxon>Eukaryota</taxon>
        <taxon>Metazoa</taxon>
        <taxon>Ecdysozoa</taxon>
        <taxon>Nematoda</taxon>
        <taxon>Chromadorea</taxon>
        <taxon>Rhabditida</taxon>
        <taxon>Rhabditina</taxon>
        <taxon>Rhabditomorpha</taxon>
        <taxon>Rhabditoidea</taxon>
        <taxon>Rhabditidae</taxon>
        <taxon>Peloderinae</taxon>
        <taxon>Caenorhabditis</taxon>
    </lineage>
</organism>
<dbReference type="eggNOG" id="ENOG502R3HH">
    <property type="taxonomic scope" value="Eukaryota"/>
</dbReference>
<evidence type="ECO:0000313" key="2">
    <source>
        <dbReference type="EMBL" id="CAR98413.1"/>
    </source>
</evidence>
<feature type="transmembrane region" description="Helical" evidence="1">
    <location>
        <begin position="73"/>
        <end position="92"/>
    </location>
</feature>
<keyword evidence="1" id="KW-0472">Membrane</keyword>
<reference evidence="2 3" key="2">
    <citation type="journal article" date="2011" name="PLoS Genet.">
        <title>Caenorhabditis briggsae recombinant inbred line genotypes reveal inter-strain incompatibility and the evolution of recombination.</title>
        <authorList>
            <person name="Ross J.A."/>
            <person name="Koboldt D.C."/>
            <person name="Staisch J.E."/>
            <person name="Chamberlin H.M."/>
            <person name="Gupta B.P."/>
            <person name="Miller R.D."/>
            <person name="Baird S.E."/>
            <person name="Haag E.S."/>
        </authorList>
    </citation>
    <scope>NUCLEOTIDE SEQUENCE [LARGE SCALE GENOMIC DNA]</scope>
    <source>
        <strain evidence="2 3">AF16</strain>
    </source>
</reference>
<dbReference type="GeneID" id="68918431"/>
<keyword evidence="1" id="KW-1133">Transmembrane helix</keyword>
<dbReference type="SUPFAM" id="SSF81321">
    <property type="entry name" value="Family A G protein-coupled receptor-like"/>
    <property type="match status" value="1"/>
</dbReference>
<dbReference type="AlphaFoldDB" id="B6IET3"/>
<reference evidence="2 3" key="1">
    <citation type="journal article" date="2003" name="PLoS Biol.">
        <title>The genome sequence of Caenorhabditis briggsae: a platform for comparative genomics.</title>
        <authorList>
            <person name="Stein L.D."/>
            <person name="Bao Z."/>
            <person name="Blasiar D."/>
            <person name="Blumenthal T."/>
            <person name="Brent M.R."/>
            <person name="Chen N."/>
            <person name="Chinwalla A."/>
            <person name="Clarke L."/>
            <person name="Clee C."/>
            <person name="Coghlan A."/>
            <person name="Coulson A."/>
            <person name="D'Eustachio P."/>
            <person name="Fitch D.H."/>
            <person name="Fulton L.A."/>
            <person name="Fulton R.E."/>
            <person name="Griffiths-Jones S."/>
            <person name="Harris T.W."/>
            <person name="Hillier L.W."/>
            <person name="Kamath R."/>
            <person name="Kuwabara P.E."/>
            <person name="Mardis E.R."/>
            <person name="Marra M.A."/>
            <person name="Miner T.L."/>
            <person name="Minx P."/>
            <person name="Mullikin J.C."/>
            <person name="Plumb R.W."/>
            <person name="Rogers J."/>
            <person name="Schein J.E."/>
            <person name="Sohrmann M."/>
            <person name="Spieth J."/>
            <person name="Stajich J.E."/>
            <person name="Wei C."/>
            <person name="Willey D."/>
            <person name="Wilson R.K."/>
            <person name="Durbin R."/>
            <person name="Waterston R.H."/>
        </authorList>
    </citation>
    <scope>NUCLEOTIDE SEQUENCE [LARGE SCALE GENOMIC DNA]</scope>
    <source>
        <strain evidence="2 3">AF16</strain>
    </source>
</reference>
<protein>
    <submittedName>
        <fullName evidence="2">Protein CBG26967</fullName>
    </submittedName>
</protein>
<feature type="transmembrane region" description="Helical" evidence="1">
    <location>
        <begin position="151"/>
        <end position="175"/>
    </location>
</feature>
<dbReference type="EMBL" id="HE601256">
    <property type="protein sequence ID" value="CAR98413.1"/>
    <property type="molecule type" value="Genomic_DNA"/>
</dbReference>
<dbReference type="Proteomes" id="UP000008549">
    <property type="component" value="Unassembled WGS sequence"/>
</dbReference>
<dbReference type="RefSeq" id="XP_045097986.1">
    <property type="nucleotide sequence ID" value="XM_045236980.1"/>
</dbReference>
<proteinExistence type="predicted"/>
<name>B6IET3_CAEBR</name>
<dbReference type="PANTHER" id="PTHR45907:SF24">
    <property type="entry name" value="SERPENTINE RECEPTOR, CLASS J-RELATED"/>
    <property type="match status" value="1"/>
</dbReference>
<accession>B6IET3</accession>
<dbReference type="WormBase" id="CBG26967">
    <property type="protein sequence ID" value="CBP48574"/>
    <property type="gene ID" value="WBGene00088381"/>
</dbReference>
<dbReference type="InParanoid" id="B6IET3"/>
<keyword evidence="1" id="KW-0812">Transmembrane</keyword>
<evidence type="ECO:0000256" key="1">
    <source>
        <dbReference type="SAM" id="Phobius"/>
    </source>
</evidence>
<gene>
    <name evidence="2 4" type="ORF">CBG26967</name>
    <name evidence="2" type="ORF">CBG_26967</name>
</gene>
<evidence type="ECO:0000313" key="3">
    <source>
        <dbReference type="Proteomes" id="UP000008549"/>
    </source>
</evidence>
<dbReference type="Pfam" id="PF10319">
    <property type="entry name" value="7TM_GPCR_Srj"/>
    <property type="match status" value="1"/>
</dbReference>
<evidence type="ECO:0000313" key="4">
    <source>
        <dbReference type="WormBase" id="CBG26967"/>
    </source>
</evidence>
<feature type="transmembrane region" description="Helical" evidence="1">
    <location>
        <begin position="113"/>
        <end position="139"/>
    </location>
</feature>
<dbReference type="STRING" id="6238.B6IET3"/>
<dbReference type="HOGENOM" id="CLU_036335_0_1_1"/>
<dbReference type="OMA" id="DISEMAM"/>
<keyword evidence="3" id="KW-1185">Reference proteome</keyword>
<sequence length="196" mass="21804">MLGAFLLLVLTFAAWFAASIIFGVANLEIREYVGEDFFEVFGKNSNEVNMVAAMYSEGSTETTHRSWKAVGCWSLISGAPVVAFFVFGRLIIKKLKESSSTMSSRTSKIHFELLRALIVQTIIPIFISFSPSIVCWFLPMIGIQMSRTVNYFEVSVFGLFAFVDPVAIALCIPAFRKRLFCKGSHVEPPIASYSAQ</sequence>
<dbReference type="CTD" id="68918431"/>
<dbReference type="InterPro" id="IPR019423">
    <property type="entry name" value="7TM_GPCR_serpentine_rcpt_Srj"/>
</dbReference>
<dbReference type="KEGG" id="cbr:CBG_26967"/>